<dbReference type="InterPro" id="IPR036388">
    <property type="entry name" value="WH-like_DNA-bd_sf"/>
</dbReference>
<dbReference type="Pfam" id="PF00888">
    <property type="entry name" value="Cullin"/>
    <property type="match status" value="1"/>
</dbReference>
<evidence type="ECO:0000256" key="2">
    <source>
        <dbReference type="PROSITE-ProRule" id="PRU00330"/>
    </source>
</evidence>
<dbReference type="SMART" id="SM00182">
    <property type="entry name" value="CULLIN"/>
    <property type="match status" value="1"/>
</dbReference>
<dbReference type="SUPFAM" id="SSF46785">
    <property type="entry name" value="Winged helix' DNA-binding domain"/>
    <property type="match status" value="1"/>
</dbReference>
<dbReference type="SMART" id="SM00884">
    <property type="entry name" value="Cullin_Nedd8"/>
    <property type="match status" value="1"/>
</dbReference>
<dbReference type="InterPro" id="IPR036317">
    <property type="entry name" value="Cullin_homology_sf"/>
</dbReference>
<dbReference type="GO" id="GO:0031625">
    <property type="term" value="F:ubiquitin protein ligase binding"/>
    <property type="evidence" value="ECO:0007669"/>
    <property type="project" value="InterPro"/>
</dbReference>
<dbReference type="InterPro" id="IPR001373">
    <property type="entry name" value="Cullin_N"/>
</dbReference>
<proteinExistence type="inferred from homology"/>
<dbReference type="FunFam" id="1.10.10.10:FF:000050">
    <property type="entry name" value="Cullin 4B"/>
    <property type="match status" value="1"/>
</dbReference>
<dbReference type="SUPFAM" id="SSF74788">
    <property type="entry name" value="Cullin repeat-like"/>
    <property type="match status" value="1"/>
</dbReference>
<dbReference type="SUPFAM" id="SSF75632">
    <property type="entry name" value="Cullin homology domain"/>
    <property type="match status" value="1"/>
</dbReference>
<dbReference type="Gene3D" id="3.30.230.130">
    <property type="entry name" value="Cullin, Chain C, Domain 2"/>
    <property type="match status" value="1"/>
</dbReference>
<dbReference type="InterPro" id="IPR016158">
    <property type="entry name" value="Cullin_homology"/>
</dbReference>
<dbReference type="Gene3D" id="1.20.1310.10">
    <property type="entry name" value="Cullin Repeats"/>
    <property type="match status" value="3"/>
</dbReference>
<dbReference type="InterPro" id="IPR016159">
    <property type="entry name" value="Cullin_repeat-like_dom_sf"/>
</dbReference>
<dbReference type="Pfam" id="PF10557">
    <property type="entry name" value="Cullin_Nedd8"/>
    <property type="match status" value="1"/>
</dbReference>
<dbReference type="FunFam" id="1.20.1310.10:FF:000003">
    <property type="entry name" value="Cullin 4A"/>
    <property type="match status" value="1"/>
</dbReference>
<evidence type="ECO:0000256" key="3">
    <source>
        <dbReference type="RuleBase" id="RU003829"/>
    </source>
</evidence>
<name>E4Z735_OIKDI</name>
<dbReference type="InterPro" id="IPR059120">
    <property type="entry name" value="Cullin-like_AB"/>
</dbReference>
<dbReference type="PANTHER" id="PTHR11932">
    <property type="entry name" value="CULLIN"/>
    <property type="match status" value="1"/>
</dbReference>
<protein>
    <recommendedName>
        <fullName evidence="4">Cullin family profile domain-containing protein</fullName>
    </recommendedName>
</protein>
<dbReference type="GO" id="GO:0006511">
    <property type="term" value="P:ubiquitin-dependent protein catabolic process"/>
    <property type="evidence" value="ECO:0007669"/>
    <property type="project" value="InterPro"/>
</dbReference>
<gene>
    <name evidence="5" type="ORF">GSOID_T00028117001</name>
</gene>
<dbReference type="AlphaFoldDB" id="E4Z735"/>
<sequence>MLSSVRYYADFEVALFEETQKLYHDDSRNKLDAMEVPEYLKFVEKSLDEEEKRANSYLESSTVRPLLTVCEIKLIGDHLASIASRGLSSMMLDKRTDDLTRLYRIFERDAGGLVALKEELNRYVRSQGSSIVVNPEKDSTMVVEMLEFKTNVYNIWKECFSSQTVLHSTIQDALQYIINVRKNRPAELIAKYVDGLMKSGNKSIDDAGLDRKLDEVMSLFRLIHGKDVFEKFYKSDLSKRLLHSRSASDDAEKAMLSKLKEECGGQFTQKLEGMFKDIELSREVMVQYKATPKCPETVFDIELSVNILTTGNWDQQPLVCNVPDSFLNLQEHFRKFYSVKHHQRKLTFAHYNSSLLIIANYKRADGKPRKHELQVSLAQGLILLLFNRADSLTYGEIKEATKMENLTMRRQLHSLSVNPKARILLKESKGKDIKETDRFSWNPDFTYKLYKLKINQVQIKETIEENRETTEQIFQDRQLQIDAAIVRIMKAKKTLSHPELMAALFEQLKFPISPPDLKKRIEHLIERDFIERDPNCATKYAYIA</sequence>
<dbReference type="EMBL" id="FN658330">
    <property type="protein sequence ID" value="CBY43513.1"/>
    <property type="molecule type" value="Genomic_DNA"/>
</dbReference>
<dbReference type="Pfam" id="PF26557">
    <property type="entry name" value="Cullin_AB"/>
    <property type="match status" value="1"/>
</dbReference>
<comment type="similarity">
    <text evidence="1 2 3">Belongs to the cullin family.</text>
</comment>
<feature type="domain" description="Cullin family profile" evidence="4">
    <location>
        <begin position="184"/>
        <end position="416"/>
    </location>
</feature>
<dbReference type="Proteomes" id="UP000011014">
    <property type="component" value="Unassembled WGS sequence"/>
</dbReference>
<reference evidence="5" key="1">
    <citation type="journal article" date="2010" name="Science">
        <title>Plasticity of animal genome architecture unmasked by rapid evolution of a pelagic tunicate.</title>
        <authorList>
            <person name="Denoeud F."/>
            <person name="Henriet S."/>
            <person name="Mungpakdee S."/>
            <person name="Aury J.M."/>
            <person name="Da Silva C."/>
            <person name="Brinkmann H."/>
            <person name="Mikhaleva J."/>
            <person name="Olsen L.C."/>
            <person name="Jubin C."/>
            <person name="Canestro C."/>
            <person name="Bouquet J.M."/>
            <person name="Danks G."/>
            <person name="Poulain J."/>
            <person name="Campsteijn C."/>
            <person name="Adamski M."/>
            <person name="Cross I."/>
            <person name="Yadetie F."/>
            <person name="Muffato M."/>
            <person name="Louis A."/>
            <person name="Butcher S."/>
            <person name="Tsagkogeorga G."/>
            <person name="Konrad A."/>
            <person name="Singh S."/>
            <person name="Jensen M.F."/>
            <person name="Cong E.H."/>
            <person name="Eikeseth-Otteraa H."/>
            <person name="Noel B."/>
            <person name="Anthouard V."/>
            <person name="Porcel B.M."/>
            <person name="Kachouri-Lafond R."/>
            <person name="Nishino A."/>
            <person name="Ugolini M."/>
            <person name="Chourrout P."/>
            <person name="Nishida H."/>
            <person name="Aasland R."/>
            <person name="Huzurbazar S."/>
            <person name="Westhof E."/>
            <person name="Delsuc F."/>
            <person name="Lehrach H."/>
            <person name="Reinhardt R."/>
            <person name="Weissenbach J."/>
            <person name="Roy S.W."/>
            <person name="Artiguenave F."/>
            <person name="Postlethwait J.H."/>
            <person name="Manak J.R."/>
            <person name="Thompson E.M."/>
            <person name="Jaillon O."/>
            <person name="Du Pasquier L."/>
            <person name="Boudinot P."/>
            <person name="Liberles D.A."/>
            <person name="Volff J.N."/>
            <person name="Philippe H."/>
            <person name="Lenhard B."/>
            <person name="Roest Crollius H."/>
            <person name="Wincker P."/>
            <person name="Chourrout D."/>
        </authorList>
    </citation>
    <scope>NUCLEOTIDE SEQUENCE [LARGE SCALE GENOMIC DNA]</scope>
</reference>
<dbReference type="PROSITE" id="PS50069">
    <property type="entry name" value="CULLIN_2"/>
    <property type="match status" value="1"/>
</dbReference>
<dbReference type="Gene3D" id="1.10.10.10">
    <property type="entry name" value="Winged helix-like DNA-binding domain superfamily/Winged helix DNA-binding domain"/>
    <property type="match status" value="1"/>
</dbReference>
<evidence type="ECO:0000259" key="4">
    <source>
        <dbReference type="PROSITE" id="PS50069"/>
    </source>
</evidence>
<evidence type="ECO:0000256" key="1">
    <source>
        <dbReference type="ARBA" id="ARBA00006019"/>
    </source>
</evidence>
<dbReference type="InterPro" id="IPR019559">
    <property type="entry name" value="Cullin_neddylation_domain"/>
</dbReference>
<organism evidence="5">
    <name type="scientific">Oikopleura dioica</name>
    <name type="common">Tunicate</name>
    <dbReference type="NCBI Taxonomy" id="34765"/>
    <lineage>
        <taxon>Eukaryota</taxon>
        <taxon>Metazoa</taxon>
        <taxon>Chordata</taxon>
        <taxon>Tunicata</taxon>
        <taxon>Appendicularia</taxon>
        <taxon>Copelata</taxon>
        <taxon>Oikopleuridae</taxon>
        <taxon>Oikopleura</taxon>
    </lineage>
</organism>
<dbReference type="InterPro" id="IPR036390">
    <property type="entry name" value="WH_DNA-bd_sf"/>
</dbReference>
<accession>E4Z735</accession>
<evidence type="ECO:0000313" key="5">
    <source>
        <dbReference type="EMBL" id="CBY43513.1"/>
    </source>
</evidence>
<dbReference type="InterPro" id="IPR045093">
    <property type="entry name" value="Cullin"/>
</dbReference>